<dbReference type="InterPro" id="IPR001080">
    <property type="entry name" value="3Fe4S_ferredoxin"/>
</dbReference>
<keyword evidence="6 8" id="KW-0411">Iron-sulfur</keyword>
<evidence type="ECO:0000256" key="7">
    <source>
        <dbReference type="ARBA" id="ARBA00023291"/>
    </source>
</evidence>
<evidence type="ECO:0000313" key="11">
    <source>
        <dbReference type="Proteomes" id="UP001501391"/>
    </source>
</evidence>
<comment type="function">
    <text evidence="8">Ferredoxins are iron-sulfur proteins that transfer electrons in a wide variety of metabolic reactions.</text>
</comment>
<comment type="caution">
    <text evidence="10">The sequence shown here is derived from an EMBL/GenBank/DDBJ whole genome shotgun (WGS) entry which is preliminary data.</text>
</comment>
<gene>
    <name evidence="10" type="ORF">GCM10009787_37820</name>
</gene>
<keyword evidence="3 8" id="KW-0479">Metal-binding</keyword>
<keyword evidence="7" id="KW-0003">3Fe-4S</keyword>
<keyword evidence="11" id="KW-1185">Reference proteome</keyword>
<evidence type="ECO:0000256" key="1">
    <source>
        <dbReference type="ARBA" id="ARBA00001927"/>
    </source>
</evidence>
<proteinExistence type="predicted"/>
<evidence type="ECO:0000256" key="2">
    <source>
        <dbReference type="ARBA" id="ARBA00022448"/>
    </source>
</evidence>
<dbReference type="PANTHER" id="PTHR36923:SF3">
    <property type="entry name" value="FERREDOXIN"/>
    <property type="match status" value="1"/>
</dbReference>
<dbReference type="PROSITE" id="PS51379">
    <property type="entry name" value="4FE4S_FER_2"/>
    <property type="match status" value="1"/>
</dbReference>
<sequence length="63" mass="6974">MRVTADRDRCVGSGQCAMLSPDVFDQDDDGLVLVLREEPAEDLREEVHRAADLCPARSLHVHG</sequence>
<dbReference type="Pfam" id="PF13459">
    <property type="entry name" value="Fer4_15"/>
    <property type="match status" value="1"/>
</dbReference>
<evidence type="ECO:0000256" key="4">
    <source>
        <dbReference type="ARBA" id="ARBA00022982"/>
    </source>
</evidence>
<evidence type="ECO:0000256" key="8">
    <source>
        <dbReference type="RuleBase" id="RU368020"/>
    </source>
</evidence>
<evidence type="ECO:0000259" key="9">
    <source>
        <dbReference type="PROSITE" id="PS51379"/>
    </source>
</evidence>
<reference evidence="10 11" key="1">
    <citation type="journal article" date="2019" name="Int. J. Syst. Evol. Microbiol.">
        <title>The Global Catalogue of Microorganisms (GCM) 10K type strain sequencing project: providing services to taxonomists for standard genome sequencing and annotation.</title>
        <authorList>
            <consortium name="The Broad Institute Genomics Platform"/>
            <consortium name="The Broad Institute Genome Sequencing Center for Infectious Disease"/>
            <person name="Wu L."/>
            <person name="Ma J."/>
        </authorList>
    </citation>
    <scope>NUCLEOTIDE SEQUENCE [LARGE SCALE GENOMIC DNA]</scope>
    <source>
        <strain evidence="10 11">JCM 14924</strain>
    </source>
</reference>
<keyword evidence="2 8" id="KW-0813">Transport</keyword>
<name>A0ABN3BLL3_9ACTN</name>
<dbReference type="InterPro" id="IPR051269">
    <property type="entry name" value="Fe-S_cluster_ET"/>
</dbReference>
<comment type="cofactor">
    <cofactor evidence="1">
        <name>[3Fe-4S] cluster</name>
        <dbReference type="ChEBI" id="CHEBI:21137"/>
    </cofactor>
</comment>
<keyword evidence="4 8" id="KW-0249">Electron transport</keyword>
<dbReference type="PANTHER" id="PTHR36923">
    <property type="entry name" value="FERREDOXIN"/>
    <property type="match status" value="1"/>
</dbReference>
<dbReference type="EMBL" id="BAAAOQ010000012">
    <property type="protein sequence ID" value="GAA2197805.1"/>
    <property type="molecule type" value="Genomic_DNA"/>
</dbReference>
<accession>A0ABN3BLL3</accession>
<dbReference type="RefSeq" id="WP_059255992.1">
    <property type="nucleotide sequence ID" value="NZ_BAAAOQ010000012.1"/>
</dbReference>
<dbReference type="SUPFAM" id="SSF54862">
    <property type="entry name" value="4Fe-4S ferredoxins"/>
    <property type="match status" value="1"/>
</dbReference>
<organism evidence="10 11">
    <name type="scientific">Streptomyces bangladeshensis</name>
    <dbReference type="NCBI Taxonomy" id="295352"/>
    <lineage>
        <taxon>Bacteria</taxon>
        <taxon>Bacillati</taxon>
        <taxon>Actinomycetota</taxon>
        <taxon>Actinomycetes</taxon>
        <taxon>Kitasatosporales</taxon>
        <taxon>Streptomycetaceae</taxon>
        <taxon>Streptomyces</taxon>
    </lineage>
</organism>
<evidence type="ECO:0000256" key="3">
    <source>
        <dbReference type="ARBA" id="ARBA00022723"/>
    </source>
</evidence>
<protein>
    <recommendedName>
        <fullName evidence="8">Ferredoxin</fullName>
    </recommendedName>
</protein>
<feature type="domain" description="4Fe-4S ferredoxin-type" evidence="9">
    <location>
        <begin position="1"/>
        <end position="29"/>
    </location>
</feature>
<evidence type="ECO:0000313" key="10">
    <source>
        <dbReference type="EMBL" id="GAA2197805.1"/>
    </source>
</evidence>
<evidence type="ECO:0000256" key="6">
    <source>
        <dbReference type="ARBA" id="ARBA00023014"/>
    </source>
</evidence>
<dbReference type="PRINTS" id="PR00352">
    <property type="entry name" value="3FE4SFRDOXIN"/>
</dbReference>
<evidence type="ECO:0000256" key="5">
    <source>
        <dbReference type="ARBA" id="ARBA00023004"/>
    </source>
</evidence>
<dbReference type="InterPro" id="IPR017896">
    <property type="entry name" value="4Fe4S_Fe-S-bd"/>
</dbReference>
<keyword evidence="5 8" id="KW-0408">Iron</keyword>
<dbReference type="Gene3D" id="3.30.70.20">
    <property type="match status" value="1"/>
</dbReference>
<dbReference type="Proteomes" id="UP001501391">
    <property type="component" value="Unassembled WGS sequence"/>
</dbReference>